<gene>
    <name evidence="1" type="ORF">FHX80_115077</name>
</gene>
<dbReference type="AlphaFoldDB" id="A0A561V4P6"/>
<dbReference type="EMBL" id="VIWW01000001">
    <property type="protein sequence ID" value="TWG06582.1"/>
    <property type="molecule type" value="Genomic_DNA"/>
</dbReference>
<evidence type="ECO:0000313" key="1">
    <source>
        <dbReference type="EMBL" id="TWG06582.1"/>
    </source>
</evidence>
<evidence type="ECO:0000313" key="2">
    <source>
        <dbReference type="Proteomes" id="UP000318186"/>
    </source>
</evidence>
<comment type="caution">
    <text evidence="1">The sequence shown here is derived from an EMBL/GenBank/DDBJ whole genome shotgun (WGS) entry which is preliminary data.</text>
</comment>
<organism evidence="1 2">
    <name type="scientific">Streptomyces brevispora</name>
    <dbReference type="NCBI Taxonomy" id="887462"/>
    <lineage>
        <taxon>Bacteria</taxon>
        <taxon>Bacillati</taxon>
        <taxon>Actinomycetota</taxon>
        <taxon>Actinomycetes</taxon>
        <taxon>Kitasatosporales</taxon>
        <taxon>Streptomycetaceae</taxon>
        <taxon>Streptomyces</taxon>
    </lineage>
</organism>
<accession>A0A561V4P6</accession>
<dbReference type="Proteomes" id="UP000318186">
    <property type="component" value="Unassembled WGS sequence"/>
</dbReference>
<dbReference type="RefSeq" id="WP_145766327.1">
    <property type="nucleotide sequence ID" value="NZ_VIWW01000001.1"/>
</dbReference>
<reference evidence="1 2" key="1">
    <citation type="submission" date="2019-06" db="EMBL/GenBank/DDBJ databases">
        <title>Sequencing the genomes of 1000 actinobacteria strains.</title>
        <authorList>
            <person name="Klenk H.-P."/>
        </authorList>
    </citation>
    <scope>NUCLEOTIDE SEQUENCE [LARGE SCALE GENOMIC DNA]</scope>
    <source>
        <strain evidence="1 2">DSM 42059</strain>
    </source>
</reference>
<name>A0A561V4P6_9ACTN</name>
<protein>
    <submittedName>
        <fullName evidence="1">Uncharacterized protein</fullName>
    </submittedName>
</protein>
<proteinExistence type="predicted"/>
<sequence length="106" mass="10812">MRPIPRTALGAAGERNGRLRGVATVFVGDGEHAAHRESGENGGVRGAFDGIAGVRLLCGGKGIGDSPCAFGVFEVSPEEVPYEIGLFATNVGGPAPVRVSDAHSVR</sequence>